<name>A0A271J080_9BACT</name>
<keyword evidence="5 8" id="KW-1133">Transmembrane helix</keyword>
<evidence type="ECO:0000256" key="2">
    <source>
        <dbReference type="ARBA" id="ARBA00008017"/>
    </source>
</evidence>
<evidence type="ECO:0000313" key="12">
    <source>
        <dbReference type="Proteomes" id="UP000216339"/>
    </source>
</evidence>
<evidence type="ECO:0000259" key="10">
    <source>
        <dbReference type="Pfam" id="PF21082"/>
    </source>
</evidence>
<feature type="transmembrane region" description="Helical" evidence="8">
    <location>
        <begin position="50"/>
        <end position="72"/>
    </location>
</feature>
<feature type="compositionally biased region" description="Basic and acidic residues" evidence="7">
    <location>
        <begin position="336"/>
        <end position="345"/>
    </location>
</feature>
<evidence type="ECO:0000256" key="5">
    <source>
        <dbReference type="ARBA" id="ARBA00022989"/>
    </source>
</evidence>
<evidence type="ECO:0000256" key="8">
    <source>
        <dbReference type="SAM" id="Phobius"/>
    </source>
</evidence>
<dbReference type="SUPFAM" id="SSF82689">
    <property type="entry name" value="Mechanosensitive channel protein MscS (YggB), C-terminal domain"/>
    <property type="match status" value="1"/>
</dbReference>
<dbReference type="PANTHER" id="PTHR30221">
    <property type="entry name" value="SMALL-CONDUCTANCE MECHANOSENSITIVE CHANNEL"/>
    <property type="match status" value="1"/>
</dbReference>
<evidence type="ECO:0008006" key="13">
    <source>
        <dbReference type="Google" id="ProtNLM"/>
    </source>
</evidence>
<feature type="region of interest" description="Disordered" evidence="7">
    <location>
        <begin position="312"/>
        <end position="358"/>
    </location>
</feature>
<evidence type="ECO:0000256" key="3">
    <source>
        <dbReference type="ARBA" id="ARBA00022475"/>
    </source>
</evidence>
<gene>
    <name evidence="11" type="ORF">BSZ37_10100</name>
</gene>
<dbReference type="InterPro" id="IPR045275">
    <property type="entry name" value="MscS_archaea/bacteria_type"/>
</dbReference>
<dbReference type="InterPro" id="IPR006685">
    <property type="entry name" value="MscS_channel_2nd"/>
</dbReference>
<dbReference type="GO" id="GO:0005886">
    <property type="term" value="C:plasma membrane"/>
    <property type="evidence" value="ECO:0007669"/>
    <property type="project" value="UniProtKB-SubCell"/>
</dbReference>
<comment type="subcellular location">
    <subcellularLocation>
        <location evidence="1">Cell membrane</location>
        <topology evidence="1">Multi-pass membrane protein</topology>
    </subcellularLocation>
</comment>
<keyword evidence="4 8" id="KW-0812">Transmembrane</keyword>
<protein>
    <recommendedName>
        <fullName evidence="13">Mechanosensitive ion channel protein MscS</fullName>
    </recommendedName>
</protein>
<sequence length="358" mass="37904">MQADTLFSGSVVRDTVVTTAEAIAEADTVAPGFAEATGQAVGTVQGYANAVVAALPALAVAVVVFLVLWLVARGVRGIIHRVTPGPVDSPIGIVLGRLATAGLLFLGLLIGLVLVFPGFTIAGLVGALGVSGLVLGFAFQDIFQNLLAGVLLLLRQPFQAGDEIVSGDYVGTVESIETRATFIRTYDGRRVIIPNSQIYSEPVQVITAYNLLRSEYDVGIGYGDDIGKAKQIALDVLRGAEGVLEDPAPDVLTWDLAGSSVNLRIRWWTHPKRSNVVAVRDRVLGRITEAMAEGAIDLPFPTQVVLFHDQTEETDGDRTRQREGWPAGSNPPRPARLADAERRGDGASSPPPTPPDVG</sequence>
<feature type="domain" description="Mechanosensitive ion channel MscS C-terminal" evidence="10">
    <location>
        <begin position="215"/>
        <end position="293"/>
    </location>
</feature>
<dbReference type="Gene3D" id="1.10.287.1260">
    <property type="match status" value="1"/>
</dbReference>
<dbReference type="Gene3D" id="2.30.30.60">
    <property type="match status" value="1"/>
</dbReference>
<proteinExistence type="inferred from homology"/>
<dbReference type="Proteomes" id="UP000216339">
    <property type="component" value="Unassembled WGS sequence"/>
</dbReference>
<dbReference type="PANTHER" id="PTHR30221:SF1">
    <property type="entry name" value="SMALL-CONDUCTANCE MECHANOSENSITIVE CHANNEL"/>
    <property type="match status" value="1"/>
</dbReference>
<evidence type="ECO:0000256" key="4">
    <source>
        <dbReference type="ARBA" id="ARBA00022692"/>
    </source>
</evidence>
<evidence type="ECO:0000256" key="6">
    <source>
        <dbReference type="ARBA" id="ARBA00023136"/>
    </source>
</evidence>
<accession>A0A271J080</accession>
<reference evidence="11 12" key="1">
    <citation type="submission" date="2016-11" db="EMBL/GenBank/DDBJ databases">
        <title>Study of marine rhodopsin-containing bacteria.</title>
        <authorList>
            <person name="Yoshizawa S."/>
            <person name="Kumagai Y."/>
            <person name="Kogure K."/>
        </authorList>
    </citation>
    <scope>NUCLEOTIDE SEQUENCE [LARGE SCALE GENOMIC DNA]</scope>
    <source>
        <strain evidence="11 12">SAORIC-28</strain>
    </source>
</reference>
<feature type="domain" description="Mechanosensitive ion channel MscS" evidence="9">
    <location>
        <begin position="141"/>
        <end position="203"/>
    </location>
</feature>
<dbReference type="Gene3D" id="3.30.70.100">
    <property type="match status" value="1"/>
</dbReference>
<dbReference type="EMBL" id="MQWD01000001">
    <property type="protein sequence ID" value="PAP76760.1"/>
    <property type="molecule type" value="Genomic_DNA"/>
</dbReference>
<dbReference type="GO" id="GO:0008381">
    <property type="term" value="F:mechanosensitive monoatomic ion channel activity"/>
    <property type="evidence" value="ECO:0007669"/>
    <property type="project" value="InterPro"/>
</dbReference>
<keyword evidence="6 8" id="KW-0472">Membrane</keyword>
<dbReference type="SUPFAM" id="SSF50182">
    <property type="entry name" value="Sm-like ribonucleoproteins"/>
    <property type="match status" value="1"/>
</dbReference>
<keyword evidence="12" id="KW-1185">Reference proteome</keyword>
<dbReference type="InterPro" id="IPR023408">
    <property type="entry name" value="MscS_beta-dom_sf"/>
</dbReference>
<dbReference type="OrthoDB" id="1522493at2"/>
<dbReference type="Pfam" id="PF00924">
    <property type="entry name" value="MS_channel_2nd"/>
    <property type="match status" value="1"/>
</dbReference>
<evidence type="ECO:0000256" key="7">
    <source>
        <dbReference type="SAM" id="MobiDB-lite"/>
    </source>
</evidence>
<comment type="similarity">
    <text evidence="2">Belongs to the MscS (TC 1.A.23) family.</text>
</comment>
<dbReference type="InterPro" id="IPR011066">
    <property type="entry name" value="MscS_channel_C_sf"/>
</dbReference>
<evidence type="ECO:0000313" key="11">
    <source>
        <dbReference type="EMBL" id="PAP76760.1"/>
    </source>
</evidence>
<dbReference type="AlphaFoldDB" id="A0A271J080"/>
<dbReference type="InterPro" id="IPR049278">
    <property type="entry name" value="MS_channel_C"/>
</dbReference>
<feature type="transmembrane region" description="Helical" evidence="8">
    <location>
        <begin position="121"/>
        <end position="139"/>
    </location>
</feature>
<feature type="compositionally biased region" description="Pro residues" evidence="7">
    <location>
        <begin position="349"/>
        <end position="358"/>
    </location>
</feature>
<organism evidence="11 12">
    <name type="scientific">Rubrivirga marina</name>
    <dbReference type="NCBI Taxonomy" id="1196024"/>
    <lineage>
        <taxon>Bacteria</taxon>
        <taxon>Pseudomonadati</taxon>
        <taxon>Rhodothermota</taxon>
        <taxon>Rhodothermia</taxon>
        <taxon>Rhodothermales</taxon>
        <taxon>Rubricoccaceae</taxon>
        <taxon>Rubrivirga</taxon>
    </lineage>
</organism>
<dbReference type="RefSeq" id="WP_095510426.1">
    <property type="nucleotide sequence ID" value="NZ_MQWD01000001.1"/>
</dbReference>
<keyword evidence="3" id="KW-1003">Cell membrane</keyword>
<dbReference type="Pfam" id="PF21082">
    <property type="entry name" value="MS_channel_3rd"/>
    <property type="match status" value="1"/>
</dbReference>
<feature type="transmembrane region" description="Helical" evidence="8">
    <location>
        <begin position="93"/>
        <end position="115"/>
    </location>
</feature>
<dbReference type="InterPro" id="IPR010920">
    <property type="entry name" value="LSM_dom_sf"/>
</dbReference>
<evidence type="ECO:0000259" key="9">
    <source>
        <dbReference type="Pfam" id="PF00924"/>
    </source>
</evidence>
<comment type="caution">
    <text evidence="11">The sequence shown here is derived from an EMBL/GenBank/DDBJ whole genome shotgun (WGS) entry which is preliminary data.</text>
</comment>
<evidence type="ECO:0000256" key="1">
    <source>
        <dbReference type="ARBA" id="ARBA00004651"/>
    </source>
</evidence>